<dbReference type="NCBIfam" id="NF040508">
    <property type="entry name" value="LVIS_2131_fam"/>
    <property type="match status" value="1"/>
</dbReference>
<keyword evidence="1" id="KW-1133">Transmembrane helix</keyword>
<dbReference type="EMBL" id="UYIG01000035">
    <property type="protein sequence ID" value="VDG27590.1"/>
    <property type="molecule type" value="Genomic_DNA"/>
</dbReference>
<dbReference type="InterPro" id="IPR049731">
    <property type="entry name" value="LVIS_2131-like"/>
</dbReference>
<keyword evidence="1" id="KW-0812">Transmembrane</keyword>
<evidence type="ECO:0000256" key="1">
    <source>
        <dbReference type="SAM" id="Phobius"/>
    </source>
</evidence>
<reference evidence="2 3" key="1">
    <citation type="submission" date="2018-11" db="EMBL/GenBank/DDBJ databases">
        <authorList>
            <person name="Wuyts S."/>
        </authorList>
    </citation>
    <scope>NUCLEOTIDE SEQUENCE [LARGE SCALE GENOMIC DNA]</scope>
    <source>
        <strain evidence="2">Lactobacillus mudanjiangensis AMBF249</strain>
    </source>
</reference>
<organism evidence="2 3">
    <name type="scientific">Lactiplantibacillus mudanjiangensis</name>
    <dbReference type="NCBI Taxonomy" id="1296538"/>
    <lineage>
        <taxon>Bacteria</taxon>
        <taxon>Bacillati</taxon>
        <taxon>Bacillota</taxon>
        <taxon>Bacilli</taxon>
        <taxon>Lactobacillales</taxon>
        <taxon>Lactobacillaceae</taxon>
        <taxon>Lactiplantibacillus</taxon>
    </lineage>
</organism>
<feature type="transmembrane region" description="Helical" evidence="1">
    <location>
        <begin position="77"/>
        <end position="99"/>
    </location>
</feature>
<gene>
    <name evidence="2" type="ORF">MUDAN_MDHGFNIF_02436</name>
</gene>
<sequence length="243" mass="27529">MLKFGSITCYLEANYLQLEHDNKGNQGKGWQLMTSAWNWIGIIAWIMVLALVVWVFHNIRVRRIKMIVERKHTFEWSSLWITVGELVVSIGLLAGMFFVTFGQRVDLSTDTVSISYDYQPLVMRVGSTGSYYVAVDRGSANKPVHIYNYWVKGAKYTVSSNKATVITSLKQAKVADAGIPWSQTKLAKLDRSHTKAYVAKMTATYKPNFLNGLGVHVDHQAMTRWLIRVPAQSFINTTDLTTE</sequence>
<feature type="transmembrane region" description="Helical" evidence="1">
    <location>
        <begin position="36"/>
        <end position="56"/>
    </location>
</feature>
<evidence type="ECO:0000313" key="3">
    <source>
        <dbReference type="Proteomes" id="UP000289996"/>
    </source>
</evidence>
<keyword evidence="3" id="KW-1185">Reference proteome</keyword>
<protein>
    <submittedName>
        <fullName evidence="2">Uncharacterized protein</fullName>
    </submittedName>
</protein>
<accession>A0A660E3V6</accession>
<proteinExistence type="predicted"/>
<dbReference type="AlphaFoldDB" id="A0A660E3V6"/>
<evidence type="ECO:0000313" key="2">
    <source>
        <dbReference type="EMBL" id="VDG27590.1"/>
    </source>
</evidence>
<name>A0A660E3V6_9LACO</name>
<keyword evidence="1" id="KW-0472">Membrane</keyword>
<dbReference type="Proteomes" id="UP000289996">
    <property type="component" value="Unassembled WGS sequence"/>
</dbReference>